<organism evidence="2 3">
    <name type="scientific">Cinchona calisaya</name>
    <dbReference type="NCBI Taxonomy" id="153742"/>
    <lineage>
        <taxon>Eukaryota</taxon>
        <taxon>Viridiplantae</taxon>
        <taxon>Streptophyta</taxon>
        <taxon>Embryophyta</taxon>
        <taxon>Tracheophyta</taxon>
        <taxon>Spermatophyta</taxon>
        <taxon>Magnoliopsida</taxon>
        <taxon>eudicotyledons</taxon>
        <taxon>Gunneridae</taxon>
        <taxon>Pentapetalae</taxon>
        <taxon>asterids</taxon>
        <taxon>lamiids</taxon>
        <taxon>Gentianales</taxon>
        <taxon>Rubiaceae</taxon>
        <taxon>Cinchonoideae</taxon>
        <taxon>Cinchoneae</taxon>
        <taxon>Cinchona</taxon>
    </lineage>
</organism>
<keyword evidence="3" id="KW-1185">Reference proteome</keyword>
<protein>
    <submittedName>
        <fullName evidence="2">Uncharacterized protein</fullName>
    </submittedName>
</protein>
<sequence>MEHRERHNSMDQQGTTKQWVNKLQTLEKDQIQWVLDWTKWQALGLEQHILIEDDTSMFILPEVKGPCPMRQQMQMAWRQLKFRDNKRELGDRFIPVSNPSYMEWVAKQYALKPVYDQGKASVDLGSLREEVEQWKSKVGILEIKLRRTEKTLKQSQEAEDKVKRSNH</sequence>
<name>A0ABD2Z6F9_9GENT</name>
<dbReference type="Proteomes" id="UP001630127">
    <property type="component" value="Unassembled WGS sequence"/>
</dbReference>
<feature type="coiled-coil region" evidence="1">
    <location>
        <begin position="138"/>
        <end position="165"/>
    </location>
</feature>
<proteinExistence type="predicted"/>
<evidence type="ECO:0000313" key="3">
    <source>
        <dbReference type="Proteomes" id="UP001630127"/>
    </source>
</evidence>
<accession>A0ABD2Z6F9</accession>
<keyword evidence="1" id="KW-0175">Coiled coil</keyword>
<dbReference type="EMBL" id="JBJUIK010000011">
    <property type="protein sequence ID" value="KAL3513692.1"/>
    <property type="molecule type" value="Genomic_DNA"/>
</dbReference>
<dbReference type="AlphaFoldDB" id="A0ABD2Z6F9"/>
<reference evidence="2 3" key="1">
    <citation type="submission" date="2024-11" db="EMBL/GenBank/DDBJ databases">
        <title>A near-complete genome assembly of Cinchona calisaya.</title>
        <authorList>
            <person name="Lian D.C."/>
            <person name="Zhao X.W."/>
            <person name="Wei L."/>
        </authorList>
    </citation>
    <scope>NUCLEOTIDE SEQUENCE [LARGE SCALE GENOMIC DNA]</scope>
    <source>
        <tissue evidence="2">Nenye</tissue>
    </source>
</reference>
<evidence type="ECO:0000256" key="1">
    <source>
        <dbReference type="SAM" id="Coils"/>
    </source>
</evidence>
<gene>
    <name evidence="2" type="ORF">ACH5RR_026409</name>
</gene>
<comment type="caution">
    <text evidence="2">The sequence shown here is derived from an EMBL/GenBank/DDBJ whole genome shotgun (WGS) entry which is preliminary data.</text>
</comment>
<evidence type="ECO:0000313" key="2">
    <source>
        <dbReference type="EMBL" id="KAL3513692.1"/>
    </source>
</evidence>